<comment type="pathway">
    <text evidence="2">Carbohydrate degradation; glycolysis; D-glyceraldehyde 3-phosphate and glycerone phosphate from D-glucose: step 4/4.</text>
</comment>
<keyword evidence="7" id="KW-0704">Schiff base</keyword>
<dbReference type="InterPro" id="IPR013785">
    <property type="entry name" value="Aldolase_TIM"/>
</dbReference>
<keyword evidence="10" id="KW-1185">Reference proteome</keyword>
<dbReference type="GO" id="GO:0006096">
    <property type="term" value="P:glycolytic process"/>
    <property type="evidence" value="ECO:0007669"/>
    <property type="project" value="UniProtKB-UniPathway"/>
</dbReference>
<dbReference type="NCBIfam" id="NF033379">
    <property type="entry name" value="FrucBisAld_I"/>
    <property type="match status" value="1"/>
</dbReference>
<accession>A0A8J5X7W2</accession>
<dbReference type="EMBL" id="JAGTXO010000057">
    <property type="protein sequence ID" value="KAG8458055.1"/>
    <property type="molecule type" value="Genomic_DNA"/>
</dbReference>
<evidence type="ECO:0000256" key="7">
    <source>
        <dbReference type="ARBA" id="ARBA00023270"/>
    </source>
</evidence>
<dbReference type="OrthoDB" id="36455at2759"/>
<dbReference type="Proteomes" id="UP000751190">
    <property type="component" value="Unassembled WGS sequence"/>
</dbReference>
<evidence type="ECO:0000256" key="1">
    <source>
        <dbReference type="ARBA" id="ARBA00000441"/>
    </source>
</evidence>
<dbReference type="SUPFAM" id="SSF51569">
    <property type="entry name" value="Aldolase"/>
    <property type="match status" value="1"/>
</dbReference>
<evidence type="ECO:0000256" key="6">
    <source>
        <dbReference type="ARBA" id="ARBA00023239"/>
    </source>
</evidence>
<dbReference type="Gene3D" id="3.20.20.70">
    <property type="entry name" value="Aldolase class I"/>
    <property type="match status" value="1"/>
</dbReference>
<organism evidence="9 10">
    <name type="scientific">Diacronema lutheri</name>
    <name type="common">Unicellular marine alga</name>
    <name type="synonym">Monochrysis lutheri</name>
    <dbReference type="NCBI Taxonomy" id="2081491"/>
    <lineage>
        <taxon>Eukaryota</taxon>
        <taxon>Haptista</taxon>
        <taxon>Haptophyta</taxon>
        <taxon>Pavlovophyceae</taxon>
        <taxon>Pavlovales</taxon>
        <taxon>Pavlovaceae</taxon>
        <taxon>Diacronema</taxon>
    </lineage>
</organism>
<name>A0A8J5X7W2_DIALT</name>
<dbReference type="InterPro" id="IPR029768">
    <property type="entry name" value="Aldolase_I_AS"/>
</dbReference>
<dbReference type="GO" id="GO:0004332">
    <property type="term" value="F:fructose-bisphosphate aldolase activity"/>
    <property type="evidence" value="ECO:0007669"/>
    <property type="project" value="UniProtKB-EC"/>
</dbReference>
<dbReference type="OMA" id="FHQSTDK"/>
<comment type="similarity">
    <text evidence="3 8">Belongs to the class I fructose-bisphosphate aldolase family.</text>
</comment>
<comment type="catalytic activity">
    <reaction evidence="1 8">
        <text>beta-D-fructose 1,6-bisphosphate = D-glyceraldehyde 3-phosphate + dihydroxyacetone phosphate</text>
        <dbReference type="Rhea" id="RHEA:14729"/>
        <dbReference type="ChEBI" id="CHEBI:32966"/>
        <dbReference type="ChEBI" id="CHEBI:57642"/>
        <dbReference type="ChEBI" id="CHEBI:59776"/>
        <dbReference type="EC" id="4.1.2.13"/>
    </reaction>
</comment>
<protein>
    <recommendedName>
        <fullName evidence="4 8">Fructose-bisphosphate aldolase</fullName>
        <ecNumber evidence="4 8">4.1.2.13</ecNumber>
    </recommendedName>
</protein>
<dbReference type="UniPathway" id="UPA00109">
    <property type="reaction ID" value="UER00183"/>
</dbReference>
<evidence type="ECO:0000256" key="5">
    <source>
        <dbReference type="ARBA" id="ARBA00023152"/>
    </source>
</evidence>
<evidence type="ECO:0000256" key="3">
    <source>
        <dbReference type="ARBA" id="ARBA00010387"/>
    </source>
</evidence>
<dbReference type="AlphaFoldDB" id="A0A8J5X7W2"/>
<evidence type="ECO:0000256" key="8">
    <source>
        <dbReference type="RuleBase" id="RU003994"/>
    </source>
</evidence>
<dbReference type="Pfam" id="PF00274">
    <property type="entry name" value="Glycolytic"/>
    <property type="match status" value="1"/>
</dbReference>
<dbReference type="EC" id="4.1.2.13" evidence="4 8"/>
<reference evidence="9" key="1">
    <citation type="submission" date="2021-05" db="EMBL/GenBank/DDBJ databases">
        <title>The genome of the haptophyte Pavlova lutheri (Diacronema luteri, Pavlovales) - a model for lipid biosynthesis in eukaryotic algae.</title>
        <authorList>
            <person name="Hulatt C.J."/>
            <person name="Posewitz M.C."/>
        </authorList>
    </citation>
    <scope>NUCLEOTIDE SEQUENCE</scope>
    <source>
        <strain evidence="9">NIVA-4/92</strain>
    </source>
</reference>
<evidence type="ECO:0000313" key="9">
    <source>
        <dbReference type="EMBL" id="KAG8458055.1"/>
    </source>
</evidence>
<sequence length="366" mass="38965">MSAYPPPAKCSFASELVRTATSLAAAGKGILAGDESTGTIGKRFAQISLENTLENRRAYRDMLMTTPGLGEYLSGWILFEETLLDVTRDGKGTTADLLTAQGIVPGVKVDKGVVPLPGTSGETLTQGLDDLGARCDAFYEAGARFAKWRAVLHVDEPSAAPSELAIRSNMDMLARYAAICQVHGLVPLVEPEVLMGGRHSLETAMVVTERVLATLFKTLADHHVFLEGALLKPNMCRPGEDAPAELHASPAAIALATYTCMRRTVPAAMPGIFLLSGGMSEEEATVVLSEMNKLACPKPWSLSFSYGRALQTTSLRTWAGKEDNEHAAKKELLVRAKANALAARGKYNGEASRGAAGAPDGFVPEF</sequence>
<proteinExistence type="inferred from homology"/>
<evidence type="ECO:0000313" key="10">
    <source>
        <dbReference type="Proteomes" id="UP000751190"/>
    </source>
</evidence>
<dbReference type="PROSITE" id="PS00158">
    <property type="entry name" value="ALDOLASE_CLASS_I"/>
    <property type="match status" value="1"/>
</dbReference>
<dbReference type="PANTHER" id="PTHR11627">
    <property type="entry name" value="FRUCTOSE-BISPHOSPHATE ALDOLASE"/>
    <property type="match status" value="1"/>
</dbReference>
<evidence type="ECO:0000256" key="2">
    <source>
        <dbReference type="ARBA" id="ARBA00004714"/>
    </source>
</evidence>
<evidence type="ECO:0000256" key="4">
    <source>
        <dbReference type="ARBA" id="ARBA00013068"/>
    </source>
</evidence>
<dbReference type="FunFam" id="3.20.20.70:FF:000140">
    <property type="entry name" value="Fructose-bisphosphate aldolase"/>
    <property type="match status" value="1"/>
</dbReference>
<keyword evidence="5 8" id="KW-0324">Glycolysis</keyword>
<comment type="caution">
    <text evidence="9">The sequence shown here is derived from an EMBL/GenBank/DDBJ whole genome shotgun (WGS) entry which is preliminary data.</text>
</comment>
<dbReference type="InterPro" id="IPR000741">
    <property type="entry name" value="FBA_I"/>
</dbReference>
<gene>
    <name evidence="9" type="ORF">KFE25_012715</name>
</gene>
<keyword evidence="6 8" id="KW-0456">Lyase</keyword>